<sequence>VTGSSGTIGSRLCEHLEQQSIDYMGIDVKENSWNKKVNLNTIKLDLRKSINSDQLPGNIDIIVHLAANARVFKLVQDPDLARDNFLTAYNVFEFARKQKIPKVIFSSSREAYGNSGEMTYSENEAYIRNCESNYTASKIGGEALLHAYNQCYDMDMIILRFSNVYGRYDFSDRVIPLFISKAFINEDIIIYGKDKVIDFTYIDDTVAGIMGAIQYFDKAKNNTYNIATGKGFPLEKVAQIITKHIGAKSKLIIKDNRRGEITHFIADISKAHSTLSYVPKFDLVTGLAETIKWYSSRLNAYSKQLLDY</sequence>
<dbReference type="AlphaFoldDB" id="A0A382M921"/>
<dbReference type="EMBL" id="UINC01091974">
    <property type="protein sequence ID" value="SVC45170.1"/>
    <property type="molecule type" value="Genomic_DNA"/>
</dbReference>
<feature type="domain" description="NAD-dependent epimerase/dehydratase" evidence="2">
    <location>
        <begin position="1"/>
        <end position="227"/>
    </location>
</feature>
<evidence type="ECO:0000256" key="1">
    <source>
        <dbReference type="ARBA" id="ARBA00007637"/>
    </source>
</evidence>
<accession>A0A382M921</accession>
<dbReference type="Gene3D" id="3.40.50.720">
    <property type="entry name" value="NAD(P)-binding Rossmann-like Domain"/>
    <property type="match status" value="1"/>
</dbReference>
<dbReference type="InterPro" id="IPR001509">
    <property type="entry name" value="Epimerase_deHydtase"/>
</dbReference>
<dbReference type="InterPro" id="IPR036291">
    <property type="entry name" value="NAD(P)-bd_dom_sf"/>
</dbReference>
<feature type="non-terminal residue" evidence="3">
    <location>
        <position position="1"/>
    </location>
</feature>
<evidence type="ECO:0000259" key="2">
    <source>
        <dbReference type="Pfam" id="PF01370"/>
    </source>
</evidence>
<protein>
    <recommendedName>
        <fullName evidence="2">NAD-dependent epimerase/dehydratase domain-containing protein</fullName>
    </recommendedName>
</protein>
<dbReference type="Pfam" id="PF01370">
    <property type="entry name" value="Epimerase"/>
    <property type="match status" value="1"/>
</dbReference>
<proteinExistence type="inferred from homology"/>
<evidence type="ECO:0000313" key="3">
    <source>
        <dbReference type="EMBL" id="SVC45170.1"/>
    </source>
</evidence>
<reference evidence="3" key="1">
    <citation type="submission" date="2018-05" db="EMBL/GenBank/DDBJ databases">
        <authorList>
            <person name="Lanie J.A."/>
            <person name="Ng W.-L."/>
            <person name="Kazmierczak K.M."/>
            <person name="Andrzejewski T.M."/>
            <person name="Davidsen T.M."/>
            <person name="Wayne K.J."/>
            <person name="Tettelin H."/>
            <person name="Glass J.I."/>
            <person name="Rusch D."/>
            <person name="Podicherti R."/>
            <person name="Tsui H.-C.T."/>
            <person name="Winkler M.E."/>
        </authorList>
    </citation>
    <scope>NUCLEOTIDE SEQUENCE</scope>
</reference>
<gene>
    <name evidence="3" type="ORF">METZ01_LOCUS298024</name>
</gene>
<dbReference type="Gene3D" id="3.90.25.10">
    <property type="entry name" value="UDP-galactose 4-epimerase, domain 1"/>
    <property type="match status" value="1"/>
</dbReference>
<organism evidence="3">
    <name type="scientific">marine metagenome</name>
    <dbReference type="NCBI Taxonomy" id="408172"/>
    <lineage>
        <taxon>unclassified sequences</taxon>
        <taxon>metagenomes</taxon>
        <taxon>ecological metagenomes</taxon>
    </lineage>
</organism>
<comment type="similarity">
    <text evidence="1">Belongs to the NAD(P)-dependent epimerase/dehydratase family.</text>
</comment>
<dbReference type="PANTHER" id="PTHR43000">
    <property type="entry name" value="DTDP-D-GLUCOSE 4,6-DEHYDRATASE-RELATED"/>
    <property type="match status" value="1"/>
</dbReference>
<name>A0A382M921_9ZZZZ</name>
<dbReference type="SUPFAM" id="SSF51735">
    <property type="entry name" value="NAD(P)-binding Rossmann-fold domains"/>
    <property type="match status" value="1"/>
</dbReference>